<dbReference type="AlphaFoldDB" id="A0A3A8HT99"/>
<dbReference type="InterPro" id="IPR041581">
    <property type="entry name" value="Glyoxalase_6"/>
</dbReference>
<feature type="domain" description="Glyoxalase-like" evidence="1">
    <location>
        <begin position="9"/>
        <end position="110"/>
    </location>
</feature>
<proteinExistence type="predicted"/>
<dbReference type="OrthoDB" id="5524593at2"/>
<organism evidence="2 3">
    <name type="scientific">Corallococcus terminator</name>
    <dbReference type="NCBI Taxonomy" id="2316733"/>
    <lineage>
        <taxon>Bacteria</taxon>
        <taxon>Pseudomonadati</taxon>
        <taxon>Myxococcota</taxon>
        <taxon>Myxococcia</taxon>
        <taxon>Myxococcales</taxon>
        <taxon>Cystobacterineae</taxon>
        <taxon>Myxococcaceae</taxon>
        <taxon>Corallococcus</taxon>
    </lineage>
</organism>
<dbReference type="Pfam" id="PF18029">
    <property type="entry name" value="Glyoxalase_6"/>
    <property type="match status" value="1"/>
</dbReference>
<dbReference type="SUPFAM" id="SSF54593">
    <property type="entry name" value="Glyoxalase/Bleomycin resistance protein/Dihydroxybiphenyl dioxygenase"/>
    <property type="match status" value="1"/>
</dbReference>
<sequence>MHHSRLSTFVIDCKGDDFDAAARFWSAALGRKLKPVDPDSPNYRELEATADEPSLLLQQVDHESRIHLDIESDDLDAELERLEALGAKRVAYVKRWWVMEAPTGQRFCIVRPQRGPLEGRANVWDGEGR</sequence>
<gene>
    <name evidence="2" type="ORF">D7V88_39640</name>
</gene>
<name>A0A3A8HT99_9BACT</name>
<accession>A0A3A8HT99</accession>
<reference evidence="3" key="1">
    <citation type="submission" date="2018-09" db="EMBL/GenBank/DDBJ databases">
        <authorList>
            <person name="Livingstone P.G."/>
            <person name="Whitworth D.E."/>
        </authorList>
    </citation>
    <scope>NUCLEOTIDE SEQUENCE [LARGE SCALE GENOMIC DNA]</scope>
    <source>
        <strain evidence="3">CA054A</strain>
    </source>
</reference>
<evidence type="ECO:0000259" key="1">
    <source>
        <dbReference type="Pfam" id="PF18029"/>
    </source>
</evidence>
<dbReference type="InterPro" id="IPR029068">
    <property type="entry name" value="Glyas_Bleomycin-R_OHBP_Dase"/>
</dbReference>
<evidence type="ECO:0000313" key="3">
    <source>
        <dbReference type="Proteomes" id="UP000268094"/>
    </source>
</evidence>
<dbReference type="PANTHER" id="PTHR35908">
    <property type="entry name" value="HYPOTHETICAL FUSION PROTEIN"/>
    <property type="match status" value="1"/>
</dbReference>
<dbReference type="PANTHER" id="PTHR35908:SF1">
    <property type="entry name" value="CONSERVED PROTEIN"/>
    <property type="match status" value="1"/>
</dbReference>
<comment type="caution">
    <text evidence="2">The sequence shown here is derived from an EMBL/GenBank/DDBJ whole genome shotgun (WGS) entry which is preliminary data.</text>
</comment>
<dbReference type="EMBL" id="RAVZ01000537">
    <property type="protein sequence ID" value="RKG70670.1"/>
    <property type="molecule type" value="Genomic_DNA"/>
</dbReference>
<keyword evidence="3" id="KW-1185">Reference proteome</keyword>
<protein>
    <submittedName>
        <fullName evidence="2">VOC family protein</fullName>
    </submittedName>
</protein>
<evidence type="ECO:0000313" key="2">
    <source>
        <dbReference type="EMBL" id="RKG70670.1"/>
    </source>
</evidence>
<dbReference type="Gene3D" id="3.10.180.10">
    <property type="entry name" value="2,3-Dihydroxybiphenyl 1,2-Dioxygenase, domain 1"/>
    <property type="match status" value="1"/>
</dbReference>
<dbReference type="Proteomes" id="UP000268094">
    <property type="component" value="Unassembled WGS sequence"/>
</dbReference>
<dbReference type="RefSeq" id="WP_120545697.1">
    <property type="nucleotide sequence ID" value="NZ_RAVZ01000537.1"/>
</dbReference>